<evidence type="ECO:0000313" key="4">
    <source>
        <dbReference type="Proteomes" id="UP000288805"/>
    </source>
</evidence>
<dbReference type="EMBL" id="QGNW01000208">
    <property type="protein sequence ID" value="RVW85017.1"/>
    <property type="molecule type" value="Genomic_DNA"/>
</dbReference>
<sequence length="252" mass="27110">MDSADFSGGKSPRRELLGPRPTPLKVRKDSHKIRKPPVVPQPQAQHPPPVIIYTVSPKIIHTQPSEFMTLVQRLTGLSSSSSSSAPLDSGAVSPAARFASIEKTKVSAEEEKKKKMQSSGDVDVVEGIEIGGGVERSGWFPGILSPGPSSLPAISPNFFSPGFDPYSLNIFHDFSPAVHGNKNYIEGSFMPSPSIFGNKSFIEGSFMPSPSIFGNKSFIEGSFMPSPSTFLSTPHNPSPTASLDLFNNFLDF</sequence>
<dbReference type="InterPro" id="IPR008889">
    <property type="entry name" value="VQ"/>
</dbReference>
<feature type="region of interest" description="Disordered" evidence="1">
    <location>
        <begin position="1"/>
        <end position="49"/>
    </location>
</feature>
<feature type="compositionally biased region" description="Pro residues" evidence="1">
    <location>
        <begin position="37"/>
        <end position="49"/>
    </location>
</feature>
<dbReference type="PANTHER" id="PTHR33143">
    <property type="entry name" value="F16F4.1 PROTEIN-RELATED"/>
    <property type="match status" value="1"/>
</dbReference>
<accession>A0A438HKR7</accession>
<evidence type="ECO:0000313" key="3">
    <source>
        <dbReference type="EMBL" id="RVW85017.1"/>
    </source>
</evidence>
<evidence type="ECO:0000259" key="2">
    <source>
        <dbReference type="Pfam" id="PF05678"/>
    </source>
</evidence>
<feature type="domain" description="VQ" evidence="2">
    <location>
        <begin position="54"/>
        <end position="80"/>
    </location>
</feature>
<dbReference type="Pfam" id="PF05678">
    <property type="entry name" value="VQ"/>
    <property type="match status" value="1"/>
</dbReference>
<reference evidence="3 4" key="1">
    <citation type="journal article" date="2018" name="PLoS Genet.">
        <title>Population sequencing reveals clonal diversity and ancestral inbreeding in the grapevine cultivar Chardonnay.</title>
        <authorList>
            <person name="Roach M.J."/>
            <person name="Johnson D.L."/>
            <person name="Bohlmann J."/>
            <person name="van Vuuren H.J."/>
            <person name="Jones S.J."/>
            <person name="Pretorius I.S."/>
            <person name="Schmidt S.A."/>
            <person name="Borneman A.R."/>
        </authorList>
    </citation>
    <scope>NUCLEOTIDE SEQUENCE [LARGE SCALE GENOMIC DNA]</scope>
    <source>
        <strain evidence="4">cv. Chardonnay</strain>
        <tissue evidence="3">Leaf</tissue>
    </source>
</reference>
<dbReference type="PANTHER" id="PTHR33143:SF63">
    <property type="entry name" value="F16F4.1 PROTEIN"/>
    <property type="match status" value="1"/>
</dbReference>
<organism evidence="3 4">
    <name type="scientific">Vitis vinifera</name>
    <name type="common">Grape</name>
    <dbReference type="NCBI Taxonomy" id="29760"/>
    <lineage>
        <taxon>Eukaryota</taxon>
        <taxon>Viridiplantae</taxon>
        <taxon>Streptophyta</taxon>
        <taxon>Embryophyta</taxon>
        <taxon>Tracheophyta</taxon>
        <taxon>Spermatophyta</taxon>
        <taxon>Magnoliopsida</taxon>
        <taxon>eudicotyledons</taxon>
        <taxon>Gunneridae</taxon>
        <taxon>Pentapetalae</taxon>
        <taxon>rosids</taxon>
        <taxon>Vitales</taxon>
        <taxon>Vitaceae</taxon>
        <taxon>Viteae</taxon>
        <taxon>Vitis</taxon>
    </lineage>
</organism>
<proteinExistence type="predicted"/>
<gene>
    <name evidence="3" type="primary">NSRB</name>
    <name evidence="3" type="ORF">CK203_037682</name>
</gene>
<dbReference type="Proteomes" id="UP000288805">
    <property type="component" value="Unassembled WGS sequence"/>
</dbReference>
<name>A0A438HKR7_VITVI</name>
<dbReference type="InterPro" id="IPR039607">
    <property type="entry name" value="VQ_8/17/18/20/21/25"/>
</dbReference>
<evidence type="ECO:0000256" key="1">
    <source>
        <dbReference type="SAM" id="MobiDB-lite"/>
    </source>
</evidence>
<protein>
    <submittedName>
        <fullName evidence="3">Nuclear speckle RNA-binding protein B</fullName>
    </submittedName>
</protein>
<dbReference type="AlphaFoldDB" id="A0A438HKR7"/>
<comment type="caution">
    <text evidence="3">The sequence shown here is derived from an EMBL/GenBank/DDBJ whole genome shotgun (WGS) entry which is preliminary data.</text>
</comment>